<reference evidence="5" key="1">
    <citation type="submission" date="2014-04" db="EMBL/GenBank/DDBJ databases">
        <title>Evolutionary Origins and Diversification of the Mycorrhizal Mutualists.</title>
        <authorList>
            <consortium name="DOE Joint Genome Institute"/>
            <consortium name="Mycorrhizal Genomics Consortium"/>
            <person name="Kohler A."/>
            <person name="Kuo A."/>
            <person name="Nagy L.G."/>
            <person name="Floudas D."/>
            <person name="Copeland A."/>
            <person name="Barry K.W."/>
            <person name="Cichocki N."/>
            <person name="Veneault-Fourrey C."/>
            <person name="LaButti K."/>
            <person name="Lindquist E.A."/>
            <person name="Lipzen A."/>
            <person name="Lundell T."/>
            <person name="Morin E."/>
            <person name="Murat C."/>
            <person name="Riley R."/>
            <person name="Ohm R."/>
            <person name="Sun H."/>
            <person name="Tunlid A."/>
            <person name="Henrissat B."/>
            <person name="Grigoriev I.V."/>
            <person name="Hibbett D.S."/>
            <person name="Martin F."/>
        </authorList>
    </citation>
    <scope>NUCLEOTIDE SEQUENCE [LARGE SCALE GENOMIC DNA]</scope>
    <source>
        <strain evidence="5">FD-334 SS-4</strain>
    </source>
</reference>
<dbReference type="OrthoDB" id="2336871at2759"/>
<keyword evidence="5" id="KW-1185">Reference proteome</keyword>
<dbReference type="GO" id="GO:0006032">
    <property type="term" value="P:chitin catabolic process"/>
    <property type="evidence" value="ECO:0007669"/>
    <property type="project" value="InterPro"/>
</dbReference>
<dbReference type="InterPro" id="IPR053216">
    <property type="entry name" value="Appressorial_penetr-assoc"/>
</dbReference>
<accession>A0A0D2QCK6</accession>
<feature type="region of interest" description="Disordered" evidence="1">
    <location>
        <begin position="126"/>
        <end position="177"/>
    </location>
</feature>
<dbReference type="STRING" id="945553.A0A0D2QCK6"/>
<evidence type="ECO:0000259" key="3">
    <source>
        <dbReference type="Pfam" id="PF03427"/>
    </source>
</evidence>
<protein>
    <recommendedName>
        <fullName evidence="3">Carbohydrate-binding module family 19 domain-containing protein</fullName>
    </recommendedName>
</protein>
<evidence type="ECO:0000256" key="2">
    <source>
        <dbReference type="SAM" id="SignalP"/>
    </source>
</evidence>
<dbReference type="AlphaFoldDB" id="A0A0D2QCK6"/>
<dbReference type="PANTHER" id="PTHR34587:SF2">
    <property type="entry name" value="G-PROTEIN COUPLED RECEPTORS FAMILY 1 PROFILE DOMAIN-CONTAINING PROTEIN"/>
    <property type="match status" value="1"/>
</dbReference>
<feature type="domain" description="Carbohydrate-binding module family 19" evidence="3">
    <location>
        <begin position="41"/>
        <end position="91"/>
    </location>
</feature>
<proteinExistence type="predicted"/>
<dbReference type="Pfam" id="PF03427">
    <property type="entry name" value="CBM_19"/>
    <property type="match status" value="1"/>
</dbReference>
<organism evidence="4 5">
    <name type="scientific">Hypholoma sublateritium (strain FD-334 SS-4)</name>
    <dbReference type="NCBI Taxonomy" id="945553"/>
    <lineage>
        <taxon>Eukaryota</taxon>
        <taxon>Fungi</taxon>
        <taxon>Dikarya</taxon>
        <taxon>Basidiomycota</taxon>
        <taxon>Agaricomycotina</taxon>
        <taxon>Agaricomycetes</taxon>
        <taxon>Agaricomycetidae</taxon>
        <taxon>Agaricales</taxon>
        <taxon>Agaricineae</taxon>
        <taxon>Strophariaceae</taxon>
        <taxon>Hypholoma</taxon>
    </lineage>
</organism>
<dbReference type="GO" id="GO:0008061">
    <property type="term" value="F:chitin binding"/>
    <property type="evidence" value="ECO:0007669"/>
    <property type="project" value="InterPro"/>
</dbReference>
<dbReference type="InterPro" id="IPR005089">
    <property type="entry name" value="CBM19"/>
</dbReference>
<sequence>MQITGFFVTLALSLSLSASARTLQYSRVARRAGFDLANGQAAIALNNKFKTLSADSACTDAEPIACVQDKLAQCVSGKFVIQPCASGTICAALPLVNSPGTSITCTTADDLAQRIAAVRASFTDLSTGAQDTGSDGQSTTSAATSASTSTKSHIKESKTQTATDSTSAATKTAAAPKATASAGTSVRRFQVFAVLQSLHDITDKYTSFSALDPAVIAKGFANDGQDVPTAGQVASLTSTNNFINFCKTVNLPLTNGEQVTGGSCNPAPMGSIPSKSVIPSSKFLFPKNTGTVAANTNFTVKMRIKNLATGNFVNAEENYFSAPQQLNAQGVIVGHSHVVIEKIASLTSTAVSDPTVFAFFKGLNSAASADGVLEAEVTGGLPAGVYKLSSINSAANHQPVLAPVAQHGSLDDVVYVSLTSCVG</sequence>
<feature type="compositionally biased region" description="Low complexity" evidence="1">
    <location>
        <begin position="130"/>
        <end position="150"/>
    </location>
</feature>
<feature type="compositionally biased region" description="Low complexity" evidence="1">
    <location>
        <begin position="159"/>
        <end position="177"/>
    </location>
</feature>
<keyword evidence="2" id="KW-0732">Signal</keyword>
<dbReference type="PANTHER" id="PTHR34587">
    <property type="entry name" value="VWFA DOMAIN-CONTAINING PROTEIN"/>
    <property type="match status" value="1"/>
</dbReference>
<name>A0A0D2QCK6_HYPSF</name>
<dbReference type="EMBL" id="KN817519">
    <property type="protein sequence ID" value="KJA29360.1"/>
    <property type="molecule type" value="Genomic_DNA"/>
</dbReference>
<evidence type="ECO:0000256" key="1">
    <source>
        <dbReference type="SAM" id="MobiDB-lite"/>
    </source>
</evidence>
<feature type="chain" id="PRO_5002249681" description="Carbohydrate-binding module family 19 domain-containing protein" evidence="2">
    <location>
        <begin position="21"/>
        <end position="423"/>
    </location>
</feature>
<evidence type="ECO:0000313" key="5">
    <source>
        <dbReference type="Proteomes" id="UP000054270"/>
    </source>
</evidence>
<evidence type="ECO:0000313" key="4">
    <source>
        <dbReference type="EMBL" id="KJA29360.1"/>
    </source>
</evidence>
<dbReference type="Proteomes" id="UP000054270">
    <property type="component" value="Unassembled WGS sequence"/>
</dbReference>
<dbReference type="OMA" id="ENACVNS"/>
<feature type="signal peptide" evidence="2">
    <location>
        <begin position="1"/>
        <end position="20"/>
    </location>
</feature>
<gene>
    <name evidence="4" type="ORF">HYPSUDRAFT_127584</name>
</gene>